<sequence>MRTGQEPRLEILWNEKFFHGQILMDRRAGDRLFSRMRQLVREEAEGGPNDFFVRIFSGAKPDAR</sequence>
<gene>
    <name evidence="1" type="ORF">EVOR1521_LOCUS815</name>
</gene>
<organism evidence="1 2">
    <name type="scientific">Effrenium voratum</name>
    <dbReference type="NCBI Taxonomy" id="2562239"/>
    <lineage>
        <taxon>Eukaryota</taxon>
        <taxon>Sar</taxon>
        <taxon>Alveolata</taxon>
        <taxon>Dinophyceae</taxon>
        <taxon>Suessiales</taxon>
        <taxon>Symbiodiniaceae</taxon>
        <taxon>Effrenium</taxon>
    </lineage>
</organism>
<name>A0AA36MJ38_9DINO</name>
<keyword evidence="2" id="KW-1185">Reference proteome</keyword>
<reference evidence="1" key="1">
    <citation type="submission" date="2023-08" db="EMBL/GenBank/DDBJ databases">
        <authorList>
            <person name="Chen Y."/>
            <person name="Shah S."/>
            <person name="Dougan E. K."/>
            <person name="Thang M."/>
            <person name="Chan C."/>
        </authorList>
    </citation>
    <scope>NUCLEOTIDE SEQUENCE</scope>
</reference>
<dbReference type="Proteomes" id="UP001178507">
    <property type="component" value="Unassembled WGS sequence"/>
</dbReference>
<evidence type="ECO:0000313" key="2">
    <source>
        <dbReference type="Proteomes" id="UP001178507"/>
    </source>
</evidence>
<dbReference type="AlphaFoldDB" id="A0AA36MJ38"/>
<dbReference type="EMBL" id="CAUJNA010000002">
    <property type="protein sequence ID" value="CAJ1370185.1"/>
    <property type="molecule type" value="Genomic_DNA"/>
</dbReference>
<proteinExistence type="predicted"/>
<accession>A0AA36MJ38</accession>
<evidence type="ECO:0000313" key="1">
    <source>
        <dbReference type="EMBL" id="CAJ1370185.1"/>
    </source>
</evidence>
<protein>
    <submittedName>
        <fullName evidence="1">Uncharacterized protein</fullName>
    </submittedName>
</protein>
<comment type="caution">
    <text evidence="1">The sequence shown here is derived from an EMBL/GenBank/DDBJ whole genome shotgun (WGS) entry which is preliminary data.</text>
</comment>